<name>A0A8J3BNM4_9ACTN</name>
<feature type="domain" description="CheW-like" evidence="1">
    <location>
        <begin position="49"/>
        <end position="186"/>
    </location>
</feature>
<protein>
    <recommendedName>
        <fullName evidence="1">CheW-like domain-containing protein</fullName>
    </recommendedName>
</protein>
<dbReference type="InterPro" id="IPR036061">
    <property type="entry name" value="CheW-like_dom_sf"/>
</dbReference>
<sequence length="188" mass="19429">MFADARPAAALASAIVRPKREQKGYAEIQPSIRPFGTGVRLCRRVGGMTGPSLLFRAGSLLCALPLEDVVETMRPLPVRPLADVPAYVRGVSVLRGVPVPVVDAAALVGGEPAAATRFVSVRGSRGGLALATGEVLGVADDADAGERVGDPALTGITVRGTEPLLRLRAATVVPANVWDALSRHGDPP</sequence>
<dbReference type="Pfam" id="PF01584">
    <property type="entry name" value="CheW"/>
    <property type="match status" value="1"/>
</dbReference>
<dbReference type="Gene3D" id="2.40.50.180">
    <property type="entry name" value="CheA-289, Domain 4"/>
    <property type="match status" value="1"/>
</dbReference>
<gene>
    <name evidence="2" type="ORF">GCM10010124_16330</name>
</gene>
<dbReference type="AlphaFoldDB" id="A0A8J3BNM4"/>
<dbReference type="SUPFAM" id="SSF50341">
    <property type="entry name" value="CheW-like"/>
    <property type="match status" value="1"/>
</dbReference>
<evidence type="ECO:0000313" key="3">
    <source>
        <dbReference type="Proteomes" id="UP000662200"/>
    </source>
</evidence>
<dbReference type="GO" id="GO:0007165">
    <property type="term" value="P:signal transduction"/>
    <property type="evidence" value="ECO:0007669"/>
    <property type="project" value="InterPro"/>
</dbReference>
<reference evidence="2" key="1">
    <citation type="journal article" date="2014" name="Int. J. Syst. Evol. Microbiol.">
        <title>Complete genome sequence of Corynebacterium casei LMG S-19264T (=DSM 44701T), isolated from a smear-ripened cheese.</title>
        <authorList>
            <consortium name="US DOE Joint Genome Institute (JGI-PGF)"/>
            <person name="Walter F."/>
            <person name="Albersmeier A."/>
            <person name="Kalinowski J."/>
            <person name="Ruckert C."/>
        </authorList>
    </citation>
    <scope>NUCLEOTIDE SEQUENCE</scope>
    <source>
        <strain evidence="2">JCM 3091</strain>
    </source>
</reference>
<accession>A0A8J3BNM4</accession>
<keyword evidence="3" id="KW-1185">Reference proteome</keyword>
<dbReference type="PROSITE" id="PS50851">
    <property type="entry name" value="CHEW"/>
    <property type="match status" value="1"/>
</dbReference>
<dbReference type="EMBL" id="BMQC01000004">
    <property type="protein sequence ID" value="GGK24561.1"/>
    <property type="molecule type" value="Genomic_DNA"/>
</dbReference>
<organism evidence="2 3">
    <name type="scientific">Pilimelia terevasa</name>
    <dbReference type="NCBI Taxonomy" id="53372"/>
    <lineage>
        <taxon>Bacteria</taxon>
        <taxon>Bacillati</taxon>
        <taxon>Actinomycetota</taxon>
        <taxon>Actinomycetes</taxon>
        <taxon>Micromonosporales</taxon>
        <taxon>Micromonosporaceae</taxon>
        <taxon>Pilimelia</taxon>
    </lineage>
</organism>
<dbReference type="SMART" id="SM00260">
    <property type="entry name" value="CheW"/>
    <property type="match status" value="1"/>
</dbReference>
<evidence type="ECO:0000259" key="1">
    <source>
        <dbReference type="PROSITE" id="PS50851"/>
    </source>
</evidence>
<comment type="caution">
    <text evidence="2">The sequence shown here is derived from an EMBL/GenBank/DDBJ whole genome shotgun (WGS) entry which is preliminary data.</text>
</comment>
<evidence type="ECO:0000313" key="2">
    <source>
        <dbReference type="EMBL" id="GGK24561.1"/>
    </source>
</evidence>
<reference evidence="2" key="2">
    <citation type="submission" date="2020-09" db="EMBL/GenBank/DDBJ databases">
        <authorList>
            <person name="Sun Q."/>
            <person name="Ohkuma M."/>
        </authorList>
    </citation>
    <scope>NUCLEOTIDE SEQUENCE</scope>
    <source>
        <strain evidence="2">JCM 3091</strain>
    </source>
</reference>
<proteinExistence type="predicted"/>
<dbReference type="GO" id="GO:0006935">
    <property type="term" value="P:chemotaxis"/>
    <property type="evidence" value="ECO:0007669"/>
    <property type="project" value="InterPro"/>
</dbReference>
<dbReference type="Proteomes" id="UP000662200">
    <property type="component" value="Unassembled WGS sequence"/>
</dbReference>
<dbReference type="InterPro" id="IPR002545">
    <property type="entry name" value="CheW-lke_dom"/>
</dbReference>
<dbReference type="Gene3D" id="2.30.30.40">
    <property type="entry name" value="SH3 Domains"/>
    <property type="match status" value="1"/>
</dbReference>